<evidence type="ECO:0000313" key="3">
    <source>
        <dbReference type="Proteomes" id="UP000053232"/>
    </source>
</evidence>
<feature type="compositionally biased region" description="Polar residues" evidence="1">
    <location>
        <begin position="20"/>
        <end position="52"/>
    </location>
</feature>
<evidence type="ECO:0000256" key="1">
    <source>
        <dbReference type="SAM" id="MobiDB-lite"/>
    </source>
</evidence>
<proteinExistence type="predicted"/>
<reference evidence="3" key="1">
    <citation type="journal article" date="2014" name="Cell">
        <title>The Architecture of a Scrambled Genome Reveals Massive Levels of Genomic Rearrangement during Development.</title>
        <authorList>
            <person name="Chen X."/>
            <person name="Bracht J.R."/>
            <person name="Goldman A.D."/>
            <person name="Dolzhenko E."/>
            <person name="Clay D.M."/>
            <person name="Swart E.C."/>
            <person name="Perlman D.H."/>
            <person name="Doak T.G."/>
            <person name="Stuart A."/>
            <person name="Amemiya C.T."/>
            <person name="Sebra R.P."/>
            <person name="Landweber L.F."/>
        </authorList>
    </citation>
    <scope>NUCLEOTIDE SEQUENCE [LARGE SCALE GENOMIC DNA]</scope>
    <source>
        <strain evidence="3">JRB310</strain>
    </source>
</reference>
<name>A0A073HZQ7_9SPIT</name>
<evidence type="ECO:0000313" key="2">
    <source>
        <dbReference type="EMBL" id="KEJ82740.1"/>
    </source>
</evidence>
<comment type="caution">
    <text evidence="2">The sequence shown here is derived from an EMBL/GenBank/DDBJ whole genome shotgun (WGS) entry which is preliminary data.</text>
</comment>
<feature type="region of interest" description="Disordered" evidence="1">
    <location>
        <begin position="1"/>
        <end position="52"/>
    </location>
</feature>
<organism evidence="2 3">
    <name type="scientific">Oxytricha trifallax</name>
    <dbReference type="NCBI Taxonomy" id="1172189"/>
    <lineage>
        <taxon>Eukaryota</taxon>
        <taxon>Sar</taxon>
        <taxon>Alveolata</taxon>
        <taxon>Ciliophora</taxon>
        <taxon>Intramacronucleata</taxon>
        <taxon>Spirotrichea</taxon>
        <taxon>Stichotrichia</taxon>
        <taxon>Sporadotrichida</taxon>
        <taxon>Oxytrichidae</taxon>
        <taxon>Oxytrichinae</taxon>
        <taxon>Oxytricha</taxon>
    </lineage>
</organism>
<sequence length="91" mass="10603">MEEVKPRTNGRRKLPVFTEYRNQGESGGPQQQQTLDKYFESSKQSSQNSTFQNLNVQGYNRKFKDLDRFTVKIDIADSLNSINRQEKLKDG</sequence>
<dbReference type="Proteomes" id="UP000053232">
    <property type="component" value="Unassembled WGS sequence"/>
</dbReference>
<protein>
    <submittedName>
        <fullName evidence="2">Uncharacterized protein</fullName>
    </submittedName>
</protein>
<dbReference type="EMBL" id="ARYC01005403">
    <property type="protein sequence ID" value="KEJ82740.1"/>
    <property type="molecule type" value="Genomic_DNA"/>
</dbReference>
<keyword evidence="3" id="KW-1185">Reference proteome</keyword>
<accession>A0A073HZQ7</accession>
<dbReference type="AlphaFoldDB" id="A0A073HZQ7"/>
<gene>
    <name evidence="2" type="ORF">OXYTRIMIC_537</name>
</gene>